<dbReference type="Pfam" id="PF00078">
    <property type="entry name" value="RVT_1"/>
    <property type="match status" value="1"/>
</dbReference>
<dbReference type="InterPro" id="IPR000477">
    <property type="entry name" value="RT_dom"/>
</dbReference>
<accession>A0AA88IHW0</accession>
<dbReference type="Proteomes" id="UP001187531">
    <property type="component" value="Unassembled WGS sequence"/>
</dbReference>
<proteinExistence type="predicted"/>
<reference evidence="2" key="1">
    <citation type="submission" date="2023-07" db="EMBL/GenBank/DDBJ databases">
        <title>Chromosome-level genome assembly of Artemia franciscana.</title>
        <authorList>
            <person name="Jo E."/>
        </authorList>
    </citation>
    <scope>NUCLEOTIDE SEQUENCE</scope>
    <source>
        <tissue evidence="2">Whole body</tissue>
    </source>
</reference>
<protein>
    <recommendedName>
        <fullName evidence="1">Reverse transcriptase domain-containing protein</fullName>
    </recommendedName>
</protein>
<dbReference type="AlphaFoldDB" id="A0AA88IHW0"/>
<evidence type="ECO:0000313" key="2">
    <source>
        <dbReference type="EMBL" id="KAK2722122.1"/>
    </source>
</evidence>
<name>A0AA88IHW0_ARTSF</name>
<dbReference type="PANTHER" id="PTHR24559:SF444">
    <property type="entry name" value="REVERSE TRANSCRIPTASE DOMAIN-CONTAINING PROTEIN"/>
    <property type="match status" value="1"/>
</dbReference>
<dbReference type="Gene3D" id="3.30.70.270">
    <property type="match status" value="1"/>
</dbReference>
<comment type="caution">
    <text evidence="2">The sequence shown here is derived from an EMBL/GenBank/DDBJ whole genome shotgun (WGS) entry which is preliminary data.</text>
</comment>
<dbReference type="PANTHER" id="PTHR24559">
    <property type="entry name" value="TRANSPOSON TY3-I GAG-POL POLYPROTEIN"/>
    <property type="match status" value="1"/>
</dbReference>
<dbReference type="GO" id="GO:0071897">
    <property type="term" value="P:DNA biosynthetic process"/>
    <property type="evidence" value="ECO:0007669"/>
    <property type="project" value="UniProtKB-ARBA"/>
</dbReference>
<sequence>MASTLIKNTPFSISFGHYQFRVMPFGLKGTSTTFQRMINEVLREYPHALAYFDDIITFSDTLAEHLIHLSEISSLTFLLTRKTLKIRNRKNDAEIIILDDEDIHLYDTFAKIVRLAKNLYTDEDFKDFPSLRPIKESVTNDEASSVTEELQPVLSSMNHATKTRL</sequence>
<dbReference type="EMBL" id="JAVRJZ010000005">
    <property type="protein sequence ID" value="KAK2722122.1"/>
    <property type="molecule type" value="Genomic_DNA"/>
</dbReference>
<dbReference type="SUPFAM" id="SSF56672">
    <property type="entry name" value="DNA/RNA polymerases"/>
    <property type="match status" value="1"/>
</dbReference>
<gene>
    <name evidence="2" type="ORF">QYM36_002616</name>
</gene>
<feature type="domain" description="Reverse transcriptase" evidence="1">
    <location>
        <begin position="15"/>
        <end position="74"/>
    </location>
</feature>
<evidence type="ECO:0000259" key="1">
    <source>
        <dbReference type="Pfam" id="PF00078"/>
    </source>
</evidence>
<dbReference type="InterPro" id="IPR053134">
    <property type="entry name" value="RNA-dir_DNA_polymerase"/>
</dbReference>
<evidence type="ECO:0000313" key="3">
    <source>
        <dbReference type="Proteomes" id="UP001187531"/>
    </source>
</evidence>
<dbReference type="InterPro" id="IPR043128">
    <property type="entry name" value="Rev_trsase/Diguanyl_cyclase"/>
</dbReference>
<organism evidence="2 3">
    <name type="scientific">Artemia franciscana</name>
    <name type="common">Brine shrimp</name>
    <name type="synonym">Artemia sanfranciscana</name>
    <dbReference type="NCBI Taxonomy" id="6661"/>
    <lineage>
        <taxon>Eukaryota</taxon>
        <taxon>Metazoa</taxon>
        <taxon>Ecdysozoa</taxon>
        <taxon>Arthropoda</taxon>
        <taxon>Crustacea</taxon>
        <taxon>Branchiopoda</taxon>
        <taxon>Anostraca</taxon>
        <taxon>Artemiidae</taxon>
        <taxon>Artemia</taxon>
    </lineage>
</organism>
<dbReference type="InterPro" id="IPR043502">
    <property type="entry name" value="DNA/RNA_pol_sf"/>
</dbReference>
<keyword evidence="3" id="KW-1185">Reference proteome</keyword>